<evidence type="ECO:0000313" key="4">
    <source>
        <dbReference type="Proteomes" id="UP000054544"/>
    </source>
</evidence>
<organism evidence="3 4">
    <name type="scientific">Metarhizium anisopliae BRIP 53293</name>
    <dbReference type="NCBI Taxonomy" id="1291518"/>
    <lineage>
        <taxon>Eukaryota</taxon>
        <taxon>Fungi</taxon>
        <taxon>Dikarya</taxon>
        <taxon>Ascomycota</taxon>
        <taxon>Pezizomycotina</taxon>
        <taxon>Sordariomycetes</taxon>
        <taxon>Hypocreomycetidae</taxon>
        <taxon>Hypocreales</taxon>
        <taxon>Clavicipitaceae</taxon>
        <taxon>Metarhizium</taxon>
    </lineage>
</organism>
<dbReference type="STRING" id="1291518.A0A0D9NUC1"/>
<protein>
    <recommendedName>
        <fullName evidence="5">GPI anchored serine-rich protein</fullName>
    </recommendedName>
</protein>
<keyword evidence="2" id="KW-0812">Transmembrane</keyword>
<name>A0A0D9NUC1_METAN</name>
<dbReference type="EMBL" id="KE384738">
    <property type="protein sequence ID" value="KJK77378.1"/>
    <property type="molecule type" value="Genomic_DNA"/>
</dbReference>
<feature type="region of interest" description="Disordered" evidence="1">
    <location>
        <begin position="193"/>
        <end position="238"/>
    </location>
</feature>
<evidence type="ECO:0008006" key="5">
    <source>
        <dbReference type="Google" id="ProtNLM"/>
    </source>
</evidence>
<evidence type="ECO:0000256" key="2">
    <source>
        <dbReference type="SAM" id="Phobius"/>
    </source>
</evidence>
<feature type="compositionally biased region" description="Pro residues" evidence="1">
    <location>
        <begin position="212"/>
        <end position="222"/>
    </location>
</feature>
<accession>A0A0D9NUC1</accession>
<reference evidence="4" key="1">
    <citation type="journal article" date="2014" name="BMC Genomics">
        <title>The genome sequence of the biocontrol fungus Metarhizium anisopliae and comparative genomics of Metarhizium species.</title>
        <authorList>
            <person name="Pattemore J.A."/>
            <person name="Hane J.K."/>
            <person name="Williams A.H."/>
            <person name="Wilson B.A."/>
            <person name="Stodart B.J."/>
            <person name="Ash G.J."/>
        </authorList>
    </citation>
    <scope>NUCLEOTIDE SEQUENCE [LARGE SCALE GENOMIC DNA]</scope>
    <source>
        <strain evidence="4">BRIP 53293</strain>
    </source>
</reference>
<keyword evidence="2" id="KW-1133">Transmembrane helix</keyword>
<feature type="transmembrane region" description="Helical" evidence="2">
    <location>
        <begin position="242"/>
        <end position="264"/>
    </location>
</feature>
<feature type="compositionally biased region" description="Gly residues" evidence="1">
    <location>
        <begin position="224"/>
        <end position="233"/>
    </location>
</feature>
<evidence type="ECO:0000313" key="3">
    <source>
        <dbReference type="EMBL" id="KJK77378.1"/>
    </source>
</evidence>
<feature type="compositionally biased region" description="Pro residues" evidence="1">
    <location>
        <begin position="127"/>
        <end position="152"/>
    </location>
</feature>
<keyword evidence="4" id="KW-1185">Reference proteome</keyword>
<dbReference type="AlphaFoldDB" id="A0A0D9NUC1"/>
<gene>
    <name evidence="3" type="ORF">H634G_07117</name>
</gene>
<feature type="region of interest" description="Disordered" evidence="1">
    <location>
        <begin position="120"/>
        <end position="170"/>
    </location>
</feature>
<dbReference type="OrthoDB" id="3565477at2759"/>
<dbReference type="Proteomes" id="UP000054544">
    <property type="component" value="Unassembled WGS sequence"/>
</dbReference>
<proteinExistence type="predicted"/>
<evidence type="ECO:0000256" key="1">
    <source>
        <dbReference type="SAM" id="MobiDB-lite"/>
    </source>
</evidence>
<keyword evidence="2" id="KW-0472">Membrane</keyword>
<sequence length="265" mass="25802">METGAAQFPGASKIRQCRMSPVGHVITATHALRTTGDCELGARRNQEGDTSVVPLTTSTVYSTKVHTITSCAPQVTNCPAHSTIVSTETVAVSTTICPVGPPTSVPVPVVPVPTVPGHGNNSTGVVVPPPASSHVVPPPASSGPATQGPPPAASTNSPVTQAPAPPACPAPSVTAITKSYTTVLTSVEYSTIEVPCPPTGTVPQGTGISPVPTGPANPPSGGNPPAGGNGTTPGGNPPPVTAGAASFAGSAVFAAVAGIAAFVLA</sequence>